<evidence type="ECO:0000313" key="1">
    <source>
        <dbReference type="EMBL" id="RAK69395.1"/>
    </source>
</evidence>
<keyword evidence="2" id="KW-1185">Reference proteome</keyword>
<accession>A0A328BRS2</accession>
<dbReference type="AlphaFoldDB" id="A0A328BRS2"/>
<gene>
    <name evidence="1" type="ORF">DLM85_00585</name>
</gene>
<reference evidence="2" key="1">
    <citation type="submission" date="2018-05" db="EMBL/GenBank/DDBJ databases">
        <authorList>
            <person name="Nie L."/>
        </authorList>
    </citation>
    <scope>NUCLEOTIDE SEQUENCE [LARGE SCALE GENOMIC DNA]</scope>
    <source>
        <strain evidence="2">NL</strain>
    </source>
</reference>
<dbReference type="Proteomes" id="UP000248553">
    <property type="component" value="Unassembled WGS sequence"/>
</dbReference>
<name>A0A328BRS2_9BACT</name>
<comment type="caution">
    <text evidence="1">The sequence shown here is derived from an EMBL/GenBank/DDBJ whole genome shotgun (WGS) entry which is preliminary data.</text>
</comment>
<sequence>MQHQVGDEWRFENGRGQQRVYRIERVFEKLKQNYDCCPISGPALPFPGSGSRVLYQYDQWAMAFQRVDTVGGASGTIGFQRPVAPEAPLPEKAPANAVLGAAGGWQEYIGSPGQSGRLGCFELEWQADTTDVNLRPSTPLVVNGQRYDHVVTFAAAGQPNDCAATGLPRPRIRRLYYDRQYGIVRMESVTGEVWDRVR</sequence>
<protein>
    <submittedName>
        <fullName evidence="1">Uncharacterized protein</fullName>
    </submittedName>
</protein>
<proteinExistence type="predicted"/>
<organism evidence="1 2">
    <name type="scientific">Hymenobacter edaphi</name>
    <dbReference type="NCBI Taxonomy" id="2211146"/>
    <lineage>
        <taxon>Bacteria</taxon>
        <taxon>Pseudomonadati</taxon>
        <taxon>Bacteroidota</taxon>
        <taxon>Cytophagia</taxon>
        <taxon>Cytophagales</taxon>
        <taxon>Hymenobacteraceae</taxon>
        <taxon>Hymenobacter</taxon>
    </lineage>
</organism>
<dbReference type="EMBL" id="QHKM01000001">
    <property type="protein sequence ID" value="RAK69395.1"/>
    <property type="molecule type" value="Genomic_DNA"/>
</dbReference>
<evidence type="ECO:0000313" key="2">
    <source>
        <dbReference type="Proteomes" id="UP000248553"/>
    </source>
</evidence>